<name>A0A2V2X7Q0_TRYCR</name>
<proteinExistence type="predicted"/>
<feature type="region of interest" description="Disordered" evidence="1">
    <location>
        <begin position="330"/>
        <end position="357"/>
    </location>
</feature>
<dbReference type="VEuPathDB" id="TriTrypDB:TcBrA4_0137470"/>
<dbReference type="VEuPathDB" id="TriTrypDB:TcCL_ESM04068"/>
<evidence type="ECO:0000313" key="2">
    <source>
        <dbReference type="EMBL" id="PWV16858.1"/>
    </source>
</evidence>
<dbReference type="VEuPathDB" id="TriTrypDB:TcYC6_0030730"/>
<evidence type="ECO:0000313" key="3">
    <source>
        <dbReference type="Proteomes" id="UP000246078"/>
    </source>
</evidence>
<dbReference type="SUPFAM" id="SSF141571">
    <property type="entry name" value="Pentapeptide repeat-like"/>
    <property type="match status" value="2"/>
</dbReference>
<comment type="caution">
    <text evidence="2">The sequence shown here is derived from an EMBL/GenBank/DDBJ whole genome shotgun (WGS) entry which is preliminary data.</text>
</comment>
<dbReference type="VEuPathDB" id="TriTrypDB:TCSYLVIO_000162"/>
<dbReference type="VEuPathDB" id="TriTrypDB:TcCL_NonESM05141"/>
<dbReference type="VEuPathDB" id="TriTrypDB:TcG_03561"/>
<reference evidence="2 3" key="1">
    <citation type="journal article" date="2018" name="Microb. Genom.">
        <title>Expanding an expanded genome: long-read sequencing of Trypanosoma cruzi.</title>
        <authorList>
            <person name="Berna L."/>
            <person name="Rodriguez M."/>
            <person name="Chiribao M.L."/>
            <person name="Parodi-Talice A."/>
            <person name="Pita S."/>
            <person name="Rijo G."/>
            <person name="Alvarez-Valin F."/>
            <person name="Robello C."/>
        </authorList>
    </citation>
    <scope>NUCLEOTIDE SEQUENCE [LARGE SCALE GENOMIC DNA]</scope>
    <source>
        <strain evidence="2 3">TCC</strain>
    </source>
</reference>
<gene>
    <name evidence="2" type="ORF">C3747_21g137</name>
</gene>
<dbReference type="EMBL" id="PRFC01000021">
    <property type="protein sequence ID" value="PWV16858.1"/>
    <property type="molecule type" value="Genomic_DNA"/>
</dbReference>
<dbReference type="VEuPathDB" id="TriTrypDB:TcCL_NonESM11224"/>
<dbReference type="OrthoDB" id="263425at2759"/>
<dbReference type="VEuPathDB" id="TriTrypDB:C4B63_16g93"/>
<accession>A0A2V2X7Q0</accession>
<dbReference type="VEuPathDB" id="TriTrypDB:TcCLB.510513.70"/>
<dbReference type="VEuPathDB" id="TriTrypDB:TcCLB.509857.40"/>
<evidence type="ECO:0000256" key="1">
    <source>
        <dbReference type="SAM" id="MobiDB-lite"/>
    </source>
</evidence>
<dbReference type="VEuPathDB" id="TriTrypDB:ECC02_002185"/>
<dbReference type="VEuPathDB" id="TriTrypDB:TCDM_05238"/>
<dbReference type="VEuPathDB" id="TriTrypDB:TcG_03562"/>
<dbReference type="AlphaFoldDB" id="A0A2V2X7Q0"/>
<dbReference type="VEuPathDB" id="TriTrypDB:BCY84_02414"/>
<sequence>MPVSPQYRLFQHRYYLEQSERDAGISHLWHAHRLAEARLRPGKGIADAPEVDFRHPELMDREQTKACALMTRLQRRVLDEEKRIVKANKNLLDRILDVNEDKYRERRGMNNRPSEEELRRWFRADEQARARQRVRGVQEADKQKQNLIIMRQLIDVKPSVDTARQLDQWYKREHRKQVKQLSQFKRVEPFAGANVLRKECGLKLAEKEAGRVEFRTAARKPFLWREHKVPTLIDALYSGPLLPSLQEASMNYVHGNLTLNNTESFTSTWTLPRRRKEKKPEWKSISALDVTLMNYANDIMLARGEDVPIVRREEENGVTRLWREGLDQNHRARERRGKAATRQDNGSVMGDANEGDNRRISTNSINWDKNRWRSRKSILTLLRSKVSGSAEKTTLIATNNVRSTSFQEGDVREKPPRLGKSTSIRFEEDGVPFLGMANTESDRLSFVSAQAYKGDADSDQVYMKRTDMGQAYKGDADSDQAYMKRTDMGQAYKGDADSDQAYMKRTDMGQAYKGDADSDQVYMKRTDMGQAYKGDADSDQAYMKRTDMGQAYKGDADSDQAYMKRTDMGQAYKGDADSDQVYMKRTDMGQAYKGDADSDQVYMKRTDMGQAYKGDADSDQVYMKRTDMGQAYKGDADSDQAYMKRTDMGQAYKGDADSDQAYMKRTDMGQAYKGDADSDQVYMKRTDMGQFLEKRSDGRRTLAEWAAELRRSTKPYVPY</sequence>
<dbReference type="Proteomes" id="UP000246078">
    <property type="component" value="Unassembled WGS sequence"/>
</dbReference>
<dbReference type="Gene3D" id="2.160.20.80">
    <property type="entry name" value="E3 ubiquitin-protein ligase SopA"/>
    <property type="match status" value="1"/>
</dbReference>
<organism evidence="2 3">
    <name type="scientific">Trypanosoma cruzi</name>
    <dbReference type="NCBI Taxonomy" id="5693"/>
    <lineage>
        <taxon>Eukaryota</taxon>
        <taxon>Discoba</taxon>
        <taxon>Euglenozoa</taxon>
        <taxon>Kinetoplastea</taxon>
        <taxon>Metakinetoplastina</taxon>
        <taxon>Trypanosomatida</taxon>
        <taxon>Trypanosomatidae</taxon>
        <taxon>Trypanosoma</taxon>
        <taxon>Schizotrypanum</taxon>
    </lineage>
</organism>
<protein>
    <submittedName>
        <fullName evidence="2">Uncharacterized protein</fullName>
    </submittedName>
</protein>
<dbReference type="SMR" id="A0A2V2X7Q0"/>
<dbReference type="VEuPathDB" id="TriTrypDB:C3747_21g137"/>
<dbReference type="VEuPathDB" id="TriTrypDB:Tc_MARK_9413"/>